<organism evidence="1 2">
    <name type="scientific">Brassica cretica</name>
    <name type="common">Mustard</name>
    <dbReference type="NCBI Taxonomy" id="69181"/>
    <lineage>
        <taxon>Eukaryota</taxon>
        <taxon>Viridiplantae</taxon>
        <taxon>Streptophyta</taxon>
        <taxon>Embryophyta</taxon>
        <taxon>Tracheophyta</taxon>
        <taxon>Spermatophyta</taxon>
        <taxon>Magnoliopsida</taxon>
        <taxon>eudicotyledons</taxon>
        <taxon>Gunneridae</taxon>
        <taxon>Pentapetalae</taxon>
        <taxon>rosids</taxon>
        <taxon>malvids</taxon>
        <taxon>Brassicales</taxon>
        <taxon>Brassicaceae</taxon>
        <taxon>Brassiceae</taxon>
        <taxon>Brassica</taxon>
    </lineage>
</organism>
<accession>A0ABQ7ANQ5</accession>
<evidence type="ECO:0000313" key="2">
    <source>
        <dbReference type="Proteomes" id="UP000266723"/>
    </source>
</evidence>
<comment type="caution">
    <text evidence="1">The sequence shown here is derived from an EMBL/GenBank/DDBJ whole genome shotgun (WGS) entry which is preliminary data.</text>
</comment>
<proteinExistence type="predicted"/>
<reference evidence="1 2" key="1">
    <citation type="journal article" date="2020" name="BMC Genomics">
        <title>Intraspecific diversification of the crop wild relative Brassica cretica Lam. using demographic model selection.</title>
        <authorList>
            <person name="Kioukis A."/>
            <person name="Michalopoulou V.A."/>
            <person name="Briers L."/>
            <person name="Pirintsos S."/>
            <person name="Studholme D.J."/>
            <person name="Pavlidis P."/>
            <person name="Sarris P.F."/>
        </authorList>
    </citation>
    <scope>NUCLEOTIDE SEQUENCE [LARGE SCALE GENOMIC DNA]</scope>
    <source>
        <strain evidence="2">cv. PFS-1207/04</strain>
    </source>
</reference>
<evidence type="ECO:0000313" key="1">
    <source>
        <dbReference type="EMBL" id="KAF3515499.1"/>
    </source>
</evidence>
<dbReference type="EMBL" id="QGKV02001556">
    <property type="protein sequence ID" value="KAF3515499.1"/>
    <property type="molecule type" value="Genomic_DNA"/>
</dbReference>
<keyword evidence="2" id="KW-1185">Reference proteome</keyword>
<sequence>MSPFTVFLNTPRATRREISPLSFISWRDEPPDRHVADCLRLQEPQGERCRWLPSSTRVTDTKDADFLHRQEPRRDTAFR</sequence>
<dbReference type="Proteomes" id="UP000266723">
    <property type="component" value="Unassembled WGS sequence"/>
</dbReference>
<gene>
    <name evidence="1" type="ORF">DY000_02059532</name>
</gene>
<protein>
    <submittedName>
        <fullName evidence="1">Uncharacterized protein</fullName>
    </submittedName>
</protein>
<name>A0ABQ7ANQ5_BRACR</name>